<dbReference type="InterPro" id="IPR001853">
    <property type="entry name" value="DSBA-like_thioredoxin_dom"/>
</dbReference>
<proteinExistence type="predicted"/>
<gene>
    <name evidence="2" type="ORF">N781_04345</name>
</gene>
<dbReference type="GO" id="GO:0016491">
    <property type="term" value="F:oxidoreductase activity"/>
    <property type="evidence" value="ECO:0007669"/>
    <property type="project" value="InterPro"/>
</dbReference>
<organism evidence="2 3">
    <name type="scientific">Pontibacillus halophilus JSM 076056 = DSM 19796</name>
    <dbReference type="NCBI Taxonomy" id="1385510"/>
    <lineage>
        <taxon>Bacteria</taxon>
        <taxon>Bacillati</taxon>
        <taxon>Bacillota</taxon>
        <taxon>Bacilli</taxon>
        <taxon>Bacillales</taxon>
        <taxon>Bacillaceae</taxon>
        <taxon>Pontibacillus</taxon>
    </lineage>
</organism>
<dbReference type="Pfam" id="PF01323">
    <property type="entry name" value="DSBA"/>
    <property type="match status" value="1"/>
</dbReference>
<protein>
    <recommendedName>
        <fullName evidence="1">DSBA-like thioredoxin domain-containing protein</fullName>
    </recommendedName>
</protein>
<dbReference type="InterPro" id="IPR036249">
    <property type="entry name" value="Thioredoxin-like_sf"/>
</dbReference>
<dbReference type="PANTHER" id="PTHR13887:SF33">
    <property type="entry name" value="ISOMERASE"/>
    <property type="match status" value="1"/>
</dbReference>
<feature type="domain" description="DSBA-like thioredoxin" evidence="1">
    <location>
        <begin position="8"/>
        <end position="193"/>
    </location>
</feature>
<reference evidence="2 3" key="1">
    <citation type="submission" date="2013-08" db="EMBL/GenBank/DDBJ databases">
        <authorList>
            <person name="Huang J."/>
            <person name="Wang G."/>
        </authorList>
    </citation>
    <scope>NUCLEOTIDE SEQUENCE [LARGE SCALE GENOMIC DNA]</scope>
    <source>
        <strain evidence="2 3">JSM 076056</strain>
    </source>
</reference>
<dbReference type="RefSeq" id="WP_026800844.1">
    <property type="nucleotide sequence ID" value="NZ_AULI01000010.1"/>
</dbReference>
<dbReference type="CDD" id="cd03024">
    <property type="entry name" value="DsbA_FrnE"/>
    <property type="match status" value="1"/>
</dbReference>
<dbReference type="OrthoDB" id="9799122at2"/>
<accession>A0A0A5I6E1</accession>
<dbReference type="eggNOG" id="COG2761">
    <property type="taxonomic scope" value="Bacteria"/>
</dbReference>
<dbReference type="Gene3D" id="3.40.30.10">
    <property type="entry name" value="Glutaredoxin"/>
    <property type="match status" value="1"/>
</dbReference>
<dbReference type="EMBL" id="AVPE01000010">
    <property type="protein sequence ID" value="KGX91397.1"/>
    <property type="molecule type" value="Genomic_DNA"/>
</dbReference>
<evidence type="ECO:0000259" key="1">
    <source>
        <dbReference type="Pfam" id="PF01323"/>
    </source>
</evidence>
<evidence type="ECO:0000313" key="2">
    <source>
        <dbReference type="EMBL" id="KGX91397.1"/>
    </source>
</evidence>
<dbReference type="STRING" id="1385510.GCA_000425205_02511"/>
<dbReference type="SUPFAM" id="SSF52833">
    <property type="entry name" value="Thioredoxin-like"/>
    <property type="match status" value="1"/>
</dbReference>
<dbReference type="AlphaFoldDB" id="A0A0A5I6E1"/>
<dbReference type="Proteomes" id="UP000030528">
    <property type="component" value="Unassembled WGS sequence"/>
</dbReference>
<keyword evidence="3" id="KW-1185">Reference proteome</keyword>
<name>A0A0A5I6E1_9BACI</name>
<evidence type="ECO:0000313" key="3">
    <source>
        <dbReference type="Proteomes" id="UP000030528"/>
    </source>
</evidence>
<dbReference type="PANTHER" id="PTHR13887">
    <property type="entry name" value="GLUTATHIONE S-TRANSFERASE KAPPA"/>
    <property type="match status" value="1"/>
</dbReference>
<sequence length="216" mass="24279">MTEENHKLVIYSDFICPFCYIGKVNAERIQEQNPGMEIEWREFELHPEGQPDASGAYMAQALENVKMLAKEYNIDMKPEVLTEVTSDSRKALVGFEYAKEQGKPEEYREQVFHAYWVEGKDISEDDVLREIAETVGLSPDGLLAAIQNDTYNTELRKSIRGAYDAGITGVPTYVYGDYKTVGAQPVSTLQRMIDAQKEKDMLESDPTGLSCGPEGC</sequence>
<comment type="caution">
    <text evidence="2">The sequence shown here is derived from an EMBL/GenBank/DDBJ whole genome shotgun (WGS) entry which is preliminary data.</text>
</comment>